<dbReference type="PANTHER" id="PTHR41523:SF8">
    <property type="entry name" value="ETHYLENE RESPONSE SENSOR PROTEIN"/>
    <property type="match status" value="1"/>
</dbReference>
<evidence type="ECO:0000256" key="1">
    <source>
        <dbReference type="ARBA" id="ARBA00000085"/>
    </source>
</evidence>
<dbReference type="PRINTS" id="PR00344">
    <property type="entry name" value="BCTRLSENSOR"/>
</dbReference>
<proteinExistence type="predicted"/>
<evidence type="ECO:0000256" key="5">
    <source>
        <dbReference type="ARBA" id="ARBA00022741"/>
    </source>
</evidence>
<dbReference type="CDD" id="cd00130">
    <property type="entry name" value="PAS"/>
    <property type="match status" value="1"/>
</dbReference>
<dbReference type="InterPro" id="IPR011495">
    <property type="entry name" value="Sig_transdc_His_kin_sub2_dim/P"/>
</dbReference>
<dbReference type="GO" id="GO:0005524">
    <property type="term" value="F:ATP binding"/>
    <property type="evidence" value="ECO:0007669"/>
    <property type="project" value="UniProtKB-KW"/>
</dbReference>
<keyword evidence="3" id="KW-0597">Phosphoprotein</keyword>
<dbReference type="SUPFAM" id="SSF55785">
    <property type="entry name" value="PYP-like sensor domain (PAS domain)"/>
    <property type="match status" value="1"/>
</dbReference>
<keyword evidence="4" id="KW-0808">Transferase</keyword>
<keyword evidence="11" id="KW-1185">Reference proteome</keyword>
<keyword evidence="8" id="KW-0902">Two-component regulatory system</keyword>
<dbReference type="Gene3D" id="3.30.565.10">
    <property type="entry name" value="Histidine kinase-like ATPase, C-terminal domain"/>
    <property type="match status" value="1"/>
</dbReference>
<feature type="domain" description="Histidine kinase" evidence="9">
    <location>
        <begin position="293"/>
        <end position="490"/>
    </location>
</feature>
<accession>A0A849APL0</accession>
<evidence type="ECO:0000256" key="3">
    <source>
        <dbReference type="ARBA" id="ARBA00022553"/>
    </source>
</evidence>
<sequence length="495" mass="53721">MPSMNDVLTEHTDLPQSAREWLHLLVGDWQLLSDLSFADLVLWVPTRGGNWVAAAHVRPTTGVGVFVEDLVGAAIDHTRVRPVAEAYDGRRIVRSQSTMWRDDLPVREESIPVLQRGVPVAVLTRHTNLASMRTPSRLEVTYLATADALARMIATGAFPDPASAPAGRRGAPRVGDGVLRLDAEGNVTYASPNAVSAIHRLGYEGELIGVRLASVLGDVLPERGPVDEELMMVLTGRVPWRTEMESRSASVSARSIPLSENGRRIGAVLLVRDVSELRRRERELLSKDATIREIHHRVKNNLQTVAAVLRLQARRLDDPGARAALDGAVRRVATIATVHETLSGELDDTTPFDEIAAGALRSAVEISNRSQERVQAELTGEFGMLHSDDATAVAMIVAELVQNAIEHGFATHGGRVVLDAARSVDETGQELLTVTVTDDGSGLPEDFSPATSGLGIQIVRSFVQDLRGEITWHAEQPRGTRVRFVARLRGDMGSG</sequence>
<dbReference type="Pfam" id="PF07568">
    <property type="entry name" value="HisKA_2"/>
    <property type="match status" value="1"/>
</dbReference>
<gene>
    <name evidence="10" type="ORF">HJ588_13335</name>
</gene>
<dbReference type="EC" id="2.7.13.3" evidence="2"/>
<dbReference type="InterPro" id="IPR003594">
    <property type="entry name" value="HATPase_dom"/>
</dbReference>
<dbReference type="SUPFAM" id="SSF55874">
    <property type="entry name" value="ATPase domain of HSP90 chaperone/DNA topoisomerase II/histidine kinase"/>
    <property type="match status" value="1"/>
</dbReference>
<evidence type="ECO:0000313" key="11">
    <source>
        <dbReference type="Proteomes" id="UP000557772"/>
    </source>
</evidence>
<reference evidence="10 11" key="1">
    <citation type="submission" date="2020-05" db="EMBL/GenBank/DDBJ databases">
        <title>Flexivirga sp. ID2601S isolated from air conditioner.</title>
        <authorList>
            <person name="Kim D.H."/>
        </authorList>
    </citation>
    <scope>NUCLEOTIDE SEQUENCE [LARGE SCALE GENOMIC DNA]</scope>
    <source>
        <strain evidence="10 11">ID2601S</strain>
    </source>
</reference>
<evidence type="ECO:0000256" key="2">
    <source>
        <dbReference type="ARBA" id="ARBA00012438"/>
    </source>
</evidence>
<dbReference type="Gene3D" id="3.30.450.280">
    <property type="entry name" value="GAF domain"/>
    <property type="match status" value="1"/>
</dbReference>
<evidence type="ECO:0000259" key="9">
    <source>
        <dbReference type="PROSITE" id="PS50109"/>
    </source>
</evidence>
<dbReference type="PANTHER" id="PTHR41523">
    <property type="entry name" value="TWO-COMPONENT SYSTEM SENSOR PROTEIN"/>
    <property type="match status" value="1"/>
</dbReference>
<evidence type="ECO:0000313" key="10">
    <source>
        <dbReference type="EMBL" id="NNG40250.1"/>
    </source>
</evidence>
<dbReference type="Proteomes" id="UP000557772">
    <property type="component" value="Unassembled WGS sequence"/>
</dbReference>
<dbReference type="Pfam" id="PF12282">
    <property type="entry name" value="GAF_PdtaS"/>
    <property type="match status" value="1"/>
</dbReference>
<dbReference type="Pfam" id="PF02518">
    <property type="entry name" value="HATPase_c"/>
    <property type="match status" value="1"/>
</dbReference>
<keyword evidence="6" id="KW-0418">Kinase</keyword>
<evidence type="ECO:0000256" key="7">
    <source>
        <dbReference type="ARBA" id="ARBA00022840"/>
    </source>
</evidence>
<dbReference type="InterPro" id="IPR000014">
    <property type="entry name" value="PAS"/>
</dbReference>
<evidence type="ECO:0000256" key="6">
    <source>
        <dbReference type="ARBA" id="ARBA00022777"/>
    </source>
</evidence>
<dbReference type="EMBL" id="JABENB010000002">
    <property type="protein sequence ID" value="NNG40250.1"/>
    <property type="molecule type" value="Genomic_DNA"/>
</dbReference>
<dbReference type="AlphaFoldDB" id="A0A849APL0"/>
<keyword evidence="7" id="KW-0067">ATP-binding</keyword>
<keyword evidence="5" id="KW-0547">Nucleotide-binding</keyword>
<dbReference type="InterPro" id="IPR036890">
    <property type="entry name" value="HATPase_C_sf"/>
</dbReference>
<dbReference type="InterPro" id="IPR038424">
    <property type="entry name" value="H_kinase_PdtaS_GAF_sf"/>
</dbReference>
<dbReference type="InterPro" id="IPR004358">
    <property type="entry name" value="Sig_transdc_His_kin-like_C"/>
</dbReference>
<dbReference type="Pfam" id="PF08448">
    <property type="entry name" value="PAS_4"/>
    <property type="match status" value="1"/>
</dbReference>
<evidence type="ECO:0000256" key="4">
    <source>
        <dbReference type="ARBA" id="ARBA00022679"/>
    </source>
</evidence>
<dbReference type="GO" id="GO:0004673">
    <property type="term" value="F:protein histidine kinase activity"/>
    <property type="evidence" value="ECO:0007669"/>
    <property type="project" value="UniProtKB-EC"/>
</dbReference>
<dbReference type="InterPro" id="IPR013656">
    <property type="entry name" value="PAS_4"/>
</dbReference>
<dbReference type="SMART" id="SM00387">
    <property type="entry name" value="HATPase_c"/>
    <property type="match status" value="1"/>
</dbReference>
<dbReference type="InterPro" id="IPR005467">
    <property type="entry name" value="His_kinase_dom"/>
</dbReference>
<comment type="catalytic activity">
    <reaction evidence="1">
        <text>ATP + protein L-histidine = ADP + protein N-phospho-L-histidine.</text>
        <dbReference type="EC" id="2.7.13.3"/>
    </reaction>
</comment>
<dbReference type="PROSITE" id="PS50109">
    <property type="entry name" value="HIS_KIN"/>
    <property type="match status" value="1"/>
</dbReference>
<dbReference type="InterPro" id="IPR035965">
    <property type="entry name" value="PAS-like_dom_sf"/>
</dbReference>
<name>A0A849APL0_9MICO</name>
<dbReference type="GO" id="GO:0000160">
    <property type="term" value="P:phosphorelay signal transduction system"/>
    <property type="evidence" value="ECO:0007669"/>
    <property type="project" value="UniProtKB-KW"/>
</dbReference>
<dbReference type="RefSeq" id="WP_171156352.1">
    <property type="nucleotide sequence ID" value="NZ_JABENB010000002.1"/>
</dbReference>
<dbReference type="Gene3D" id="3.30.450.20">
    <property type="entry name" value="PAS domain"/>
    <property type="match status" value="1"/>
</dbReference>
<protein>
    <recommendedName>
        <fullName evidence="2">histidine kinase</fullName>
        <ecNumber evidence="2">2.7.13.3</ecNumber>
    </recommendedName>
</protein>
<organism evidence="10 11">
    <name type="scientific">Flexivirga aerilata</name>
    <dbReference type="NCBI Taxonomy" id="1656889"/>
    <lineage>
        <taxon>Bacteria</taxon>
        <taxon>Bacillati</taxon>
        <taxon>Actinomycetota</taxon>
        <taxon>Actinomycetes</taxon>
        <taxon>Micrococcales</taxon>
        <taxon>Dermacoccaceae</taxon>
        <taxon>Flexivirga</taxon>
    </lineage>
</organism>
<dbReference type="InterPro" id="IPR022066">
    <property type="entry name" value="PdtaS_GAF"/>
</dbReference>
<evidence type="ECO:0000256" key="8">
    <source>
        <dbReference type="ARBA" id="ARBA00023012"/>
    </source>
</evidence>
<comment type="caution">
    <text evidence="10">The sequence shown here is derived from an EMBL/GenBank/DDBJ whole genome shotgun (WGS) entry which is preliminary data.</text>
</comment>